<evidence type="ECO:0000259" key="1">
    <source>
        <dbReference type="PROSITE" id="PS51750"/>
    </source>
</evidence>
<dbReference type="InterPro" id="IPR005039">
    <property type="entry name" value="Ant_C"/>
</dbReference>
<evidence type="ECO:0000313" key="3">
    <source>
        <dbReference type="Proteomes" id="UP000539146"/>
    </source>
</evidence>
<evidence type="ECO:0000313" key="2">
    <source>
        <dbReference type="EMBL" id="NUU27943.1"/>
    </source>
</evidence>
<dbReference type="EMBL" id="JABMCG010000095">
    <property type="protein sequence ID" value="NUU27943.1"/>
    <property type="molecule type" value="Genomic_DNA"/>
</dbReference>
<sequence>MSTLGIFHHDYTDLRAGIDDNGQPWFAAADVAKFLGHASAKDMVRSLDDDEKGGRLVPTPGGEQELTVVTEAGLYRAIMLRQTGRMAEAQATAIKAFQRWVTHEVLPSIRRTGSYSAPVQSDDEIVARALQITAARVQALEAKVAEDAPKVLFADSVATSQTAILVGDLAKILKGNGMDIGGTRLFELLRNDGYLIRRQGTDRNMPTQKAMELGLFRVKETAVTHSDGHVTISKTPKVTGKGQAYFVNRYIGQPTRQAVAS</sequence>
<dbReference type="GO" id="GO:0003677">
    <property type="term" value="F:DNA binding"/>
    <property type="evidence" value="ECO:0007669"/>
    <property type="project" value="InterPro"/>
</dbReference>
<reference evidence="2 3" key="1">
    <citation type="submission" date="2020-05" db="EMBL/GenBank/DDBJ databases">
        <title>Genome Sequencing of Type Strains.</title>
        <authorList>
            <person name="Lemaire J.F."/>
            <person name="Inderbitzin P."/>
            <person name="Gregorio O.A."/>
            <person name="Collins S.B."/>
            <person name="Wespe N."/>
            <person name="Knight-Connoni V."/>
        </authorList>
    </citation>
    <scope>NUCLEOTIDE SEQUENCE [LARGE SCALE GENOMIC DNA]</scope>
    <source>
        <strain evidence="2 3">DSM 20512</strain>
    </source>
</reference>
<dbReference type="PANTHER" id="PTHR36180:SF2">
    <property type="entry name" value="BRO FAMILY PROTEIN"/>
    <property type="match status" value="1"/>
</dbReference>
<dbReference type="PROSITE" id="PS51750">
    <property type="entry name" value="BRO_N"/>
    <property type="match status" value="1"/>
</dbReference>
<organism evidence="2 3">
    <name type="scientific">Curtobacterium citreum</name>
    <dbReference type="NCBI Taxonomy" id="2036"/>
    <lineage>
        <taxon>Bacteria</taxon>
        <taxon>Bacillati</taxon>
        <taxon>Actinomycetota</taxon>
        <taxon>Actinomycetes</taxon>
        <taxon>Micrococcales</taxon>
        <taxon>Microbacteriaceae</taxon>
        <taxon>Curtobacterium</taxon>
    </lineage>
</organism>
<dbReference type="Pfam" id="PF02498">
    <property type="entry name" value="Bro-N"/>
    <property type="match status" value="1"/>
</dbReference>
<protein>
    <submittedName>
        <fullName evidence="2">Phage antirepressor Ant</fullName>
    </submittedName>
</protein>
<dbReference type="PANTHER" id="PTHR36180">
    <property type="entry name" value="DNA-BINDING PROTEIN-RELATED-RELATED"/>
    <property type="match status" value="1"/>
</dbReference>
<proteinExistence type="predicted"/>
<dbReference type="SMART" id="SM01040">
    <property type="entry name" value="Bro-N"/>
    <property type="match status" value="1"/>
</dbReference>
<accession>A0A850DWW7</accession>
<dbReference type="AlphaFoldDB" id="A0A850DWW7"/>
<dbReference type="InterPro" id="IPR003497">
    <property type="entry name" value="BRO_N_domain"/>
</dbReference>
<feature type="domain" description="Bro-N" evidence="1">
    <location>
        <begin position="11"/>
        <end position="113"/>
    </location>
</feature>
<dbReference type="Pfam" id="PF03374">
    <property type="entry name" value="ANT"/>
    <property type="match status" value="1"/>
</dbReference>
<dbReference type="Proteomes" id="UP000539146">
    <property type="component" value="Unassembled WGS sequence"/>
</dbReference>
<dbReference type="RefSeq" id="WP_175325774.1">
    <property type="nucleotide sequence ID" value="NZ_BAAAWP010000001.1"/>
</dbReference>
<gene>
    <name evidence="2" type="ORF">HP467_07435</name>
</gene>
<name>A0A850DWW7_9MICO</name>
<comment type="caution">
    <text evidence="2">The sequence shown here is derived from an EMBL/GenBank/DDBJ whole genome shotgun (WGS) entry which is preliminary data.</text>
</comment>